<feature type="compositionally biased region" description="Polar residues" evidence="1">
    <location>
        <begin position="345"/>
        <end position="362"/>
    </location>
</feature>
<evidence type="ECO:0000313" key="2">
    <source>
        <dbReference type="EMBL" id="KAK0519664.1"/>
    </source>
</evidence>
<dbReference type="Proteomes" id="UP001176521">
    <property type="component" value="Unassembled WGS sequence"/>
</dbReference>
<feature type="region of interest" description="Disordered" evidence="1">
    <location>
        <begin position="270"/>
        <end position="296"/>
    </location>
</feature>
<organism evidence="2 3">
    <name type="scientific">Tilletia horrida</name>
    <dbReference type="NCBI Taxonomy" id="155126"/>
    <lineage>
        <taxon>Eukaryota</taxon>
        <taxon>Fungi</taxon>
        <taxon>Dikarya</taxon>
        <taxon>Basidiomycota</taxon>
        <taxon>Ustilaginomycotina</taxon>
        <taxon>Exobasidiomycetes</taxon>
        <taxon>Tilletiales</taxon>
        <taxon>Tilletiaceae</taxon>
        <taxon>Tilletia</taxon>
    </lineage>
</organism>
<feature type="compositionally biased region" description="Low complexity" evidence="1">
    <location>
        <begin position="270"/>
        <end position="283"/>
    </location>
</feature>
<keyword evidence="3" id="KW-1185">Reference proteome</keyword>
<reference evidence="2" key="1">
    <citation type="journal article" date="2023" name="PhytoFront">
        <title>Draft Genome Resources of Seven Strains of Tilletia horrida, Causal Agent of Kernel Smut of Rice.</title>
        <authorList>
            <person name="Khanal S."/>
            <person name="Antony Babu S."/>
            <person name="Zhou X.G."/>
        </authorList>
    </citation>
    <scope>NUCLEOTIDE SEQUENCE</scope>
    <source>
        <strain evidence="2">TX3</strain>
    </source>
</reference>
<evidence type="ECO:0000256" key="1">
    <source>
        <dbReference type="SAM" id="MobiDB-lite"/>
    </source>
</evidence>
<evidence type="ECO:0000313" key="3">
    <source>
        <dbReference type="Proteomes" id="UP001176521"/>
    </source>
</evidence>
<dbReference type="AlphaFoldDB" id="A0AAN6JGS5"/>
<feature type="region of interest" description="Disordered" evidence="1">
    <location>
        <begin position="22"/>
        <end position="43"/>
    </location>
</feature>
<dbReference type="EMBL" id="JAPDMQ010000933">
    <property type="protein sequence ID" value="KAK0519664.1"/>
    <property type="molecule type" value="Genomic_DNA"/>
</dbReference>
<sequence>MSQRPVRAAKVQAVEKVRGMCKKVKRPRRATAPKPVPPPSAPGVTAAMNVASADGYTEAHFEIHDLLAARKGAGGQPEVLAKFLEWVPIQHLGDADEAQQQVAQLVQRQDGWTPPIIADNAVGILSDAPAPAATHTLTAMLTPPSSPRAVPVGVFGEPNPLSLHPHTNFSPPGPAPAVALASAPAPTPDEDLLNLHPASVIVAAEPEAVLIVAAEPEAVLVPLAPAPATPPASMRAPAPQTDPLNLHADDTAPAEPEAILVRESASVVPTASAATPVPQAPVSCDAAPEPEPSWDPDLVSESAAFFMAAVRACMLASQEQVRKRKLCTDGNPISKAKHDQEEDNQGQQKRQRSGNGKANQKASRNRVGLHDI</sequence>
<proteinExistence type="predicted"/>
<comment type="caution">
    <text evidence="2">The sequence shown here is derived from an EMBL/GenBank/DDBJ whole genome shotgun (WGS) entry which is preliminary data.</text>
</comment>
<protein>
    <submittedName>
        <fullName evidence="2">Uncharacterized protein</fullName>
    </submittedName>
</protein>
<name>A0AAN6JGS5_9BASI</name>
<feature type="region of interest" description="Disordered" evidence="1">
    <location>
        <begin position="229"/>
        <end position="250"/>
    </location>
</feature>
<feature type="compositionally biased region" description="Basic residues" evidence="1">
    <location>
        <begin position="22"/>
        <end position="31"/>
    </location>
</feature>
<gene>
    <name evidence="2" type="ORF">OC842_007371</name>
</gene>
<feature type="region of interest" description="Disordered" evidence="1">
    <location>
        <begin position="328"/>
        <end position="372"/>
    </location>
</feature>
<accession>A0AAN6JGS5</accession>